<dbReference type="Proteomes" id="UP000248729">
    <property type="component" value="Unassembled WGS sequence"/>
</dbReference>
<comment type="caution">
    <text evidence="2">The sequence shown here is derived from an EMBL/GenBank/DDBJ whole genome shotgun (WGS) entry which is preliminary data.</text>
</comment>
<accession>A0A329DZH7</accession>
<dbReference type="EMBL" id="QLTR01000043">
    <property type="protein sequence ID" value="RAS56924.1"/>
    <property type="molecule type" value="Genomic_DNA"/>
</dbReference>
<protein>
    <submittedName>
        <fullName evidence="2">Uncharacterized protein</fullName>
    </submittedName>
</protein>
<proteinExistence type="predicted"/>
<name>A0A329DZH7_VIBDI</name>
<reference evidence="2 3" key="1">
    <citation type="submission" date="2018-06" db="EMBL/GenBank/DDBJ databases">
        <title>Freshwater and sediment microbial communities from various areas in North America, analyzing microbe dynamics in response to fracking.</title>
        <authorList>
            <person name="Lamendella R."/>
        </authorList>
    </citation>
    <scope>NUCLEOTIDE SEQUENCE [LARGE SCALE GENOMIC DNA]</scope>
    <source>
        <strain evidence="2 3">99A</strain>
    </source>
</reference>
<feature type="region of interest" description="Disordered" evidence="1">
    <location>
        <begin position="1"/>
        <end position="25"/>
    </location>
</feature>
<dbReference type="AlphaFoldDB" id="A0A329DZH7"/>
<sequence length="53" mass="6077">MLVRQAPTIGENPLKRKPKVKPTKKSPSLATFLSVYTQSMIRLYAEQFVVQTR</sequence>
<evidence type="ECO:0000313" key="3">
    <source>
        <dbReference type="Proteomes" id="UP000248729"/>
    </source>
</evidence>
<evidence type="ECO:0000313" key="2">
    <source>
        <dbReference type="EMBL" id="RAS56924.1"/>
    </source>
</evidence>
<feature type="compositionally biased region" description="Basic residues" evidence="1">
    <location>
        <begin position="15"/>
        <end position="24"/>
    </location>
</feature>
<gene>
    <name evidence="2" type="ORF">DET48_1433</name>
</gene>
<evidence type="ECO:0000256" key="1">
    <source>
        <dbReference type="SAM" id="MobiDB-lite"/>
    </source>
</evidence>
<organism evidence="2 3">
    <name type="scientific">Vibrio diazotrophicus</name>
    <dbReference type="NCBI Taxonomy" id="685"/>
    <lineage>
        <taxon>Bacteria</taxon>
        <taxon>Pseudomonadati</taxon>
        <taxon>Pseudomonadota</taxon>
        <taxon>Gammaproteobacteria</taxon>
        <taxon>Vibrionales</taxon>
        <taxon>Vibrionaceae</taxon>
        <taxon>Vibrio</taxon>
    </lineage>
</organism>